<dbReference type="InterPro" id="IPR045138">
    <property type="entry name" value="MeCP2/MBD4"/>
</dbReference>
<dbReference type="EMBL" id="MCFE01000059">
    <property type="protein sequence ID" value="ORY02224.1"/>
    <property type="molecule type" value="Genomic_DNA"/>
</dbReference>
<evidence type="ECO:0000256" key="3">
    <source>
        <dbReference type="ARBA" id="ARBA00022763"/>
    </source>
</evidence>
<comment type="subunit">
    <text evidence="9">Interacts with MLH1.</text>
</comment>
<dbReference type="Pfam" id="PF00730">
    <property type="entry name" value="HhH-GPD"/>
    <property type="match status" value="1"/>
</dbReference>
<keyword evidence="5" id="KW-0238">DNA-binding</keyword>
<evidence type="ECO:0000256" key="6">
    <source>
        <dbReference type="ARBA" id="ARBA00023204"/>
    </source>
</evidence>
<keyword evidence="7" id="KW-0539">Nucleus</keyword>
<evidence type="ECO:0000259" key="13">
    <source>
        <dbReference type="Pfam" id="PF00730"/>
    </source>
</evidence>
<dbReference type="InParanoid" id="A0A1Y1YWJ9"/>
<dbReference type="GO" id="GO:0003677">
    <property type="term" value="F:DNA binding"/>
    <property type="evidence" value="ECO:0007669"/>
    <property type="project" value="UniProtKB-KW"/>
</dbReference>
<evidence type="ECO:0000256" key="5">
    <source>
        <dbReference type="ARBA" id="ARBA00023125"/>
    </source>
</evidence>
<sequence length="167" mass="19290">MIADLGLPVEPFHTLEKWGFSPYRFIQEVLASDTWKMLISTIFLNRTRGITAVPILAQFFKLFSRPEDVAEVHEKTIASLMQPLGLHRTRAKRIVRFSQEFLENRTWLKPSELYGIGKYGDDSYVLFCTNDDAWMHLTPDDVQLKKYLGWRWSLVRAVPEGAGAVQT</sequence>
<comment type="caution">
    <text evidence="14">The sequence shown here is derived from an EMBL/GenBank/DDBJ whole genome shotgun (WGS) entry which is preliminary data.</text>
</comment>
<keyword evidence="2" id="KW-0597">Phosphoprotein</keyword>
<dbReference type="Gene3D" id="1.10.340.30">
    <property type="entry name" value="Hypothetical protein, domain 2"/>
    <property type="match status" value="1"/>
</dbReference>
<dbReference type="SUPFAM" id="SSF48150">
    <property type="entry name" value="DNA-glycosylase"/>
    <property type="match status" value="1"/>
</dbReference>
<evidence type="ECO:0000256" key="1">
    <source>
        <dbReference type="ARBA" id="ARBA00004123"/>
    </source>
</evidence>
<organism evidence="14 15">
    <name type="scientific">Basidiobolus meristosporus CBS 931.73</name>
    <dbReference type="NCBI Taxonomy" id="1314790"/>
    <lineage>
        <taxon>Eukaryota</taxon>
        <taxon>Fungi</taxon>
        <taxon>Fungi incertae sedis</taxon>
        <taxon>Zoopagomycota</taxon>
        <taxon>Entomophthoromycotina</taxon>
        <taxon>Basidiobolomycetes</taxon>
        <taxon>Basidiobolales</taxon>
        <taxon>Basidiobolaceae</taxon>
        <taxon>Basidiobolus</taxon>
    </lineage>
</organism>
<dbReference type="FunFam" id="1.10.340.30:FF:000051">
    <property type="entry name" value="Methyl-CpG-binding domain protein 4"/>
    <property type="match status" value="1"/>
</dbReference>
<proteinExistence type="predicted"/>
<dbReference type="GO" id="GO:0005634">
    <property type="term" value="C:nucleus"/>
    <property type="evidence" value="ECO:0007669"/>
    <property type="project" value="UniProtKB-SubCell"/>
</dbReference>
<keyword evidence="6" id="KW-0234">DNA repair</keyword>
<evidence type="ECO:0000256" key="4">
    <source>
        <dbReference type="ARBA" id="ARBA00022801"/>
    </source>
</evidence>
<evidence type="ECO:0000256" key="9">
    <source>
        <dbReference type="ARBA" id="ARBA00062707"/>
    </source>
</evidence>
<evidence type="ECO:0000256" key="2">
    <source>
        <dbReference type="ARBA" id="ARBA00022553"/>
    </source>
</evidence>
<dbReference type="PANTHER" id="PTHR15074:SF0">
    <property type="entry name" value="METHYL-CPG-BINDING DOMAIN PROTEIN 4-LIKE PROTEIN"/>
    <property type="match status" value="1"/>
</dbReference>
<name>A0A1Y1YWJ9_9FUNG</name>
<accession>A0A1Y1YWJ9</accession>
<keyword evidence="15" id="KW-1185">Reference proteome</keyword>
<dbReference type="InterPro" id="IPR011257">
    <property type="entry name" value="DNA_glycosylase"/>
</dbReference>
<dbReference type="GO" id="GO:0016787">
    <property type="term" value="F:hydrolase activity"/>
    <property type="evidence" value="ECO:0007669"/>
    <property type="project" value="UniProtKB-KW"/>
</dbReference>
<comment type="function">
    <text evidence="8">Mismatch-specific DNA N-glycosylase involved in DNA repair. Has thymine glycosylase activity and is specific for G:T mismatches within methylated and unmethylated CpG sites. Can also remove uracil or 5-fluorouracil in G:U mismatches. Has no lyase activity. Was first identified as methyl-CpG-binding protein.</text>
</comment>
<dbReference type="InterPro" id="IPR003265">
    <property type="entry name" value="HhH-GPD_domain"/>
</dbReference>
<dbReference type="Proteomes" id="UP000193498">
    <property type="component" value="Unassembled WGS sequence"/>
</dbReference>
<reference evidence="14 15" key="1">
    <citation type="submission" date="2016-07" db="EMBL/GenBank/DDBJ databases">
        <title>Pervasive Adenine N6-methylation of Active Genes in Fungi.</title>
        <authorList>
            <consortium name="DOE Joint Genome Institute"/>
            <person name="Mondo S.J."/>
            <person name="Dannebaum R.O."/>
            <person name="Kuo R.C."/>
            <person name="Labutti K."/>
            <person name="Haridas S."/>
            <person name="Kuo A."/>
            <person name="Salamov A."/>
            <person name="Ahrendt S.R."/>
            <person name="Lipzen A."/>
            <person name="Sullivan W."/>
            <person name="Andreopoulos W.B."/>
            <person name="Clum A."/>
            <person name="Lindquist E."/>
            <person name="Daum C."/>
            <person name="Ramamoorthy G.K."/>
            <person name="Gryganskyi A."/>
            <person name="Culley D."/>
            <person name="Magnuson J.K."/>
            <person name="James T.Y."/>
            <person name="O'Malley M.A."/>
            <person name="Stajich J.E."/>
            <person name="Spatafora J.W."/>
            <person name="Visel A."/>
            <person name="Grigoriev I.V."/>
        </authorList>
    </citation>
    <scope>NUCLEOTIDE SEQUENCE [LARGE SCALE GENOMIC DNA]</scope>
    <source>
        <strain evidence="14 15">CBS 931.73</strain>
    </source>
</reference>
<dbReference type="AlphaFoldDB" id="A0A1Y1YWJ9"/>
<gene>
    <name evidence="14" type="ORF">K493DRAFT_277424</name>
</gene>
<protein>
    <recommendedName>
        <fullName evidence="10">Methyl-CpG-binding domain protein 4</fullName>
    </recommendedName>
    <alternativeName>
        <fullName evidence="11">Methyl-CpG-binding protein MBD4</fullName>
    </alternativeName>
    <alternativeName>
        <fullName evidence="12">Mismatch-specific DNA N-glycosylase</fullName>
    </alternativeName>
</protein>
<dbReference type="GO" id="GO:0006285">
    <property type="term" value="P:base-excision repair, AP site formation"/>
    <property type="evidence" value="ECO:0007669"/>
    <property type="project" value="UniProtKB-ARBA"/>
</dbReference>
<comment type="subcellular location">
    <subcellularLocation>
        <location evidence="1">Nucleus</location>
    </subcellularLocation>
</comment>
<evidence type="ECO:0000256" key="11">
    <source>
        <dbReference type="ARBA" id="ARBA00076709"/>
    </source>
</evidence>
<dbReference type="OrthoDB" id="10265068at2759"/>
<evidence type="ECO:0000256" key="7">
    <source>
        <dbReference type="ARBA" id="ARBA00023242"/>
    </source>
</evidence>
<feature type="domain" description="HhH-GPD" evidence="13">
    <location>
        <begin position="39"/>
        <end position="145"/>
    </location>
</feature>
<evidence type="ECO:0000313" key="15">
    <source>
        <dbReference type="Proteomes" id="UP000193498"/>
    </source>
</evidence>
<dbReference type="PANTHER" id="PTHR15074">
    <property type="entry name" value="METHYL-CPG-BINDING PROTEIN"/>
    <property type="match status" value="1"/>
</dbReference>
<keyword evidence="3" id="KW-0227">DNA damage</keyword>
<evidence type="ECO:0000256" key="10">
    <source>
        <dbReference type="ARBA" id="ARBA00069821"/>
    </source>
</evidence>
<evidence type="ECO:0000256" key="8">
    <source>
        <dbReference type="ARBA" id="ARBA00055831"/>
    </source>
</evidence>
<evidence type="ECO:0000313" key="14">
    <source>
        <dbReference type="EMBL" id="ORY02224.1"/>
    </source>
</evidence>
<keyword evidence="4" id="KW-0378">Hydrolase</keyword>
<dbReference type="STRING" id="1314790.A0A1Y1YWJ9"/>
<evidence type="ECO:0000256" key="12">
    <source>
        <dbReference type="ARBA" id="ARBA00083330"/>
    </source>
</evidence>